<dbReference type="GO" id="GO:0016788">
    <property type="term" value="F:hydrolase activity, acting on ester bonds"/>
    <property type="evidence" value="ECO:0007669"/>
    <property type="project" value="UniProtKB-ARBA"/>
</dbReference>
<protein>
    <submittedName>
        <fullName evidence="2">Uncharacterized protein</fullName>
    </submittedName>
</protein>
<proteinExistence type="predicted"/>
<dbReference type="STRING" id="996342.SAMN05443551_2749"/>
<organism evidence="2 3">
    <name type="scientific">Marivita hallyeonensis</name>
    <dbReference type="NCBI Taxonomy" id="996342"/>
    <lineage>
        <taxon>Bacteria</taxon>
        <taxon>Pseudomonadati</taxon>
        <taxon>Pseudomonadota</taxon>
        <taxon>Alphaproteobacteria</taxon>
        <taxon>Rhodobacterales</taxon>
        <taxon>Roseobacteraceae</taxon>
        <taxon>Marivita</taxon>
    </lineage>
</organism>
<gene>
    <name evidence="2" type="ORF">SAMN05443551_2749</name>
</gene>
<name>A0A1M5UPY8_9RHOB</name>
<reference evidence="2 3" key="1">
    <citation type="submission" date="2016-11" db="EMBL/GenBank/DDBJ databases">
        <authorList>
            <person name="Jaros S."/>
            <person name="Januszkiewicz K."/>
            <person name="Wedrychowicz H."/>
        </authorList>
    </citation>
    <scope>NUCLEOTIDE SEQUENCE [LARGE SCALE GENOMIC DNA]</scope>
    <source>
        <strain evidence="2 3">DSM 29431</strain>
    </source>
</reference>
<dbReference type="RefSeq" id="WP_072778248.1">
    <property type="nucleotide sequence ID" value="NZ_FQXC01000003.1"/>
</dbReference>
<sequence>MAPHWRIFAGLTLVLLGGLAWYMLKPPKSLSAEELSALYETPLSPPSEPLTVYHLGHSLVGRDMPAMLAQLAGHDHASQLGWGTPLRSHWYPDEPIQGFDVENAHDNFRDAKSALESGEYDVFVITEMVEIEAAIEYFDAPRYLQKWVEAARAGNPGIRTYLYETWHRLDDPQDWLNRLDTDPARYWEGVLIAQATAAQPEADPIYVIPAGRVLAEFVRRIEASGGIDGVDSREDLFARAEDGSVDTIHVNDLGAYLVALTHYAVLYHRSPEGLPAQLDRADGSPADAPGPELAALMQKTVWDVVTTLPATGIAPAP</sequence>
<dbReference type="Proteomes" id="UP000184221">
    <property type="component" value="Unassembled WGS sequence"/>
</dbReference>
<dbReference type="InterPro" id="IPR036514">
    <property type="entry name" value="SGNH_hydro_sf"/>
</dbReference>
<keyword evidence="1" id="KW-1133">Transmembrane helix</keyword>
<keyword evidence="3" id="KW-1185">Reference proteome</keyword>
<dbReference type="EMBL" id="FQXC01000003">
    <property type="protein sequence ID" value="SHH65142.1"/>
    <property type="molecule type" value="Genomic_DNA"/>
</dbReference>
<keyword evidence="1" id="KW-0812">Transmembrane</keyword>
<evidence type="ECO:0000256" key="1">
    <source>
        <dbReference type="SAM" id="Phobius"/>
    </source>
</evidence>
<feature type="transmembrane region" description="Helical" evidence="1">
    <location>
        <begin position="7"/>
        <end position="24"/>
    </location>
</feature>
<accession>A0A1M5UPY8</accession>
<evidence type="ECO:0000313" key="3">
    <source>
        <dbReference type="Proteomes" id="UP000184221"/>
    </source>
</evidence>
<dbReference type="Gene3D" id="3.40.50.1110">
    <property type="entry name" value="SGNH hydrolase"/>
    <property type="match status" value="1"/>
</dbReference>
<dbReference type="OrthoDB" id="8883291at2"/>
<dbReference type="AlphaFoldDB" id="A0A1M5UPY8"/>
<keyword evidence="1" id="KW-0472">Membrane</keyword>
<evidence type="ECO:0000313" key="2">
    <source>
        <dbReference type="EMBL" id="SHH65142.1"/>
    </source>
</evidence>